<dbReference type="OrthoDB" id="10486713at2759"/>
<dbReference type="AlphaFoldDB" id="A0A9P0MN20"/>
<evidence type="ECO:0000313" key="2">
    <source>
        <dbReference type="EMBL" id="CAH1396821.1"/>
    </source>
</evidence>
<feature type="region of interest" description="Disordered" evidence="1">
    <location>
        <begin position="1"/>
        <end position="37"/>
    </location>
</feature>
<evidence type="ECO:0000313" key="3">
    <source>
        <dbReference type="Proteomes" id="UP001152798"/>
    </source>
</evidence>
<gene>
    <name evidence="2" type="ORF">NEZAVI_LOCUS6798</name>
</gene>
<evidence type="ECO:0000256" key="1">
    <source>
        <dbReference type="SAM" id="MobiDB-lite"/>
    </source>
</evidence>
<name>A0A9P0MN20_NEZVI</name>
<keyword evidence="3" id="KW-1185">Reference proteome</keyword>
<accession>A0A9P0MN20</accession>
<reference evidence="2" key="1">
    <citation type="submission" date="2022-01" db="EMBL/GenBank/DDBJ databases">
        <authorList>
            <person name="King R."/>
        </authorList>
    </citation>
    <scope>NUCLEOTIDE SEQUENCE</scope>
</reference>
<organism evidence="2 3">
    <name type="scientific">Nezara viridula</name>
    <name type="common">Southern green stink bug</name>
    <name type="synonym">Cimex viridulus</name>
    <dbReference type="NCBI Taxonomy" id="85310"/>
    <lineage>
        <taxon>Eukaryota</taxon>
        <taxon>Metazoa</taxon>
        <taxon>Ecdysozoa</taxon>
        <taxon>Arthropoda</taxon>
        <taxon>Hexapoda</taxon>
        <taxon>Insecta</taxon>
        <taxon>Pterygota</taxon>
        <taxon>Neoptera</taxon>
        <taxon>Paraneoptera</taxon>
        <taxon>Hemiptera</taxon>
        <taxon>Heteroptera</taxon>
        <taxon>Panheteroptera</taxon>
        <taxon>Pentatomomorpha</taxon>
        <taxon>Pentatomoidea</taxon>
        <taxon>Pentatomidae</taxon>
        <taxon>Pentatominae</taxon>
        <taxon>Nezara</taxon>
    </lineage>
</organism>
<protein>
    <submittedName>
        <fullName evidence="2">Uncharacterized protein</fullName>
    </submittedName>
</protein>
<proteinExistence type="predicted"/>
<dbReference type="EMBL" id="OV725079">
    <property type="protein sequence ID" value="CAH1396821.1"/>
    <property type="molecule type" value="Genomic_DNA"/>
</dbReference>
<dbReference type="Proteomes" id="UP001152798">
    <property type="component" value="Chromosome 3"/>
</dbReference>
<sequence>MVRTRKQIASDESEVRAASEGLDIQPSTSAGGASGASVSYVPVRPAAIGLSSLNSEPCLDTVESPARGRGIIGQIGRQRRMKWDRNMNIAAIRAYLLATNLEKEKQDIAKESIVTGMKNIRI</sequence>